<dbReference type="EMBL" id="OX451740">
    <property type="protein sequence ID" value="CAI8614049.1"/>
    <property type="molecule type" value="Genomic_DNA"/>
</dbReference>
<name>A0AAV1AYE4_VICFA</name>
<evidence type="ECO:0000313" key="2">
    <source>
        <dbReference type="EMBL" id="CAI8614049.1"/>
    </source>
</evidence>
<accession>A0AAV1AYE4</accession>
<protein>
    <submittedName>
        <fullName evidence="2">Uncharacterized protein</fullName>
    </submittedName>
</protein>
<reference evidence="2 3" key="1">
    <citation type="submission" date="2023-01" db="EMBL/GenBank/DDBJ databases">
        <authorList>
            <person name="Kreplak J."/>
        </authorList>
    </citation>
    <scope>NUCLEOTIDE SEQUENCE [LARGE SCALE GENOMIC DNA]</scope>
</reference>
<feature type="transmembrane region" description="Helical" evidence="1">
    <location>
        <begin position="52"/>
        <end position="70"/>
    </location>
</feature>
<dbReference type="Proteomes" id="UP001157006">
    <property type="component" value="Chromosome 5"/>
</dbReference>
<evidence type="ECO:0000313" key="3">
    <source>
        <dbReference type="Proteomes" id="UP001157006"/>
    </source>
</evidence>
<keyword evidence="1" id="KW-0812">Transmembrane</keyword>
<gene>
    <name evidence="2" type="ORF">VFH_V111080</name>
</gene>
<feature type="transmembrane region" description="Helical" evidence="1">
    <location>
        <begin position="28"/>
        <end position="46"/>
    </location>
</feature>
<keyword evidence="1" id="KW-0472">Membrane</keyword>
<keyword evidence="1" id="KW-1133">Transmembrane helix</keyword>
<organism evidence="2 3">
    <name type="scientific">Vicia faba</name>
    <name type="common">Broad bean</name>
    <name type="synonym">Faba vulgaris</name>
    <dbReference type="NCBI Taxonomy" id="3906"/>
    <lineage>
        <taxon>Eukaryota</taxon>
        <taxon>Viridiplantae</taxon>
        <taxon>Streptophyta</taxon>
        <taxon>Embryophyta</taxon>
        <taxon>Tracheophyta</taxon>
        <taxon>Spermatophyta</taxon>
        <taxon>Magnoliopsida</taxon>
        <taxon>eudicotyledons</taxon>
        <taxon>Gunneridae</taxon>
        <taxon>Pentapetalae</taxon>
        <taxon>rosids</taxon>
        <taxon>fabids</taxon>
        <taxon>Fabales</taxon>
        <taxon>Fabaceae</taxon>
        <taxon>Papilionoideae</taxon>
        <taxon>50 kb inversion clade</taxon>
        <taxon>NPAAA clade</taxon>
        <taxon>Hologalegina</taxon>
        <taxon>IRL clade</taxon>
        <taxon>Fabeae</taxon>
        <taxon>Vicia</taxon>
    </lineage>
</organism>
<feature type="transmembrane region" description="Helical" evidence="1">
    <location>
        <begin position="82"/>
        <end position="110"/>
    </location>
</feature>
<proteinExistence type="predicted"/>
<evidence type="ECO:0000256" key="1">
    <source>
        <dbReference type="SAM" id="Phobius"/>
    </source>
</evidence>
<keyword evidence="3" id="KW-1185">Reference proteome</keyword>
<sequence>MRNHLLMIYRFSINCFCGGFGRIPRLRYFVIFGLKIIGRYSLFFSLHHSLMIFLHCRFCFSTLYIFQFFIQFQCMRRILHRICTLVVTSIEFTVLGICNGAFFDILWFFIAQLLLLLATENEVMSFDRIVEGFYCRNVDIWCFEST</sequence>
<dbReference type="AlphaFoldDB" id="A0AAV1AYE4"/>